<gene>
    <name evidence="2" type="ORF">KY290_037050</name>
</gene>
<organism evidence="2 3">
    <name type="scientific">Solanum tuberosum</name>
    <name type="common">Potato</name>
    <dbReference type="NCBI Taxonomy" id="4113"/>
    <lineage>
        <taxon>Eukaryota</taxon>
        <taxon>Viridiplantae</taxon>
        <taxon>Streptophyta</taxon>
        <taxon>Embryophyta</taxon>
        <taxon>Tracheophyta</taxon>
        <taxon>Spermatophyta</taxon>
        <taxon>Magnoliopsida</taxon>
        <taxon>eudicotyledons</taxon>
        <taxon>Gunneridae</taxon>
        <taxon>Pentapetalae</taxon>
        <taxon>asterids</taxon>
        <taxon>lamiids</taxon>
        <taxon>Solanales</taxon>
        <taxon>Solanaceae</taxon>
        <taxon>Solanoideae</taxon>
        <taxon>Solaneae</taxon>
        <taxon>Solanum</taxon>
    </lineage>
</organism>
<protein>
    <recommendedName>
        <fullName evidence="1">Retrotransposon Copia-like N-terminal domain-containing protein</fullName>
    </recommendedName>
</protein>
<evidence type="ECO:0000259" key="1">
    <source>
        <dbReference type="Pfam" id="PF14244"/>
    </source>
</evidence>
<feature type="domain" description="Retrotransposon Copia-like N-terminal" evidence="1">
    <location>
        <begin position="27"/>
        <end position="74"/>
    </location>
</feature>
<reference evidence="2 3" key="1">
    <citation type="journal article" date="2021" name="bioRxiv">
        <title>Chromosome-scale and haplotype-resolved genome assembly of a tetraploid potato cultivar.</title>
        <authorList>
            <person name="Sun H."/>
            <person name="Jiao W.-B."/>
            <person name="Krause K."/>
            <person name="Campoy J.A."/>
            <person name="Goel M."/>
            <person name="Folz-Donahue K."/>
            <person name="Kukat C."/>
            <person name="Huettel B."/>
            <person name="Schneeberger K."/>
        </authorList>
    </citation>
    <scope>NUCLEOTIDE SEQUENCE [LARGE SCALE GENOMIC DNA]</scope>
    <source>
        <strain evidence="2">SolTubOtavaFocal</strain>
        <tissue evidence="2">Leaves</tissue>
    </source>
</reference>
<evidence type="ECO:0000313" key="3">
    <source>
        <dbReference type="Proteomes" id="UP000826656"/>
    </source>
</evidence>
<keyword evidence="3" id="KW-1185">Reference proteome</keyword>
<sequence length="82" mass="8904">MAIEEETPTVKGAGSPSMDPNHLYFLHSSDHPGMNLVNTIFDGTWYGGWCRSVLIALSAKNKIAFIDGTCIAPASNSPEFKF</sequence>
<proteinExistence type="predicted"/>
<dbReference type="Pfam" id="PF14244">
    <property type="entry name" value="Retrotran_gag_3"/>
    <property type="match status" value="1"/>
</dbReference>
<dbReference type="InterPro" id="IPR029472">
    <property type="entry name" value="Copia-like_N"/>
</dbReference>
<dbReference type="EMBL" id="JAIVGD010000028">
    <property type="protein sequence ID" value="KAH0738345.1"/>
    <property type="molecule type" value="Genomic_DNA"/>
</dbReference>
<dbReference type="PANTHER" id="PTHR37610">
    <property type="entry name" value="CCHC-TYPE DOMAIN-CONTAINING PROTEIN"/>
    <property type="match status" value="1"/>
</dbReference>
<accession>A0ABQ7TV22</accession>
<dbReference type="PANTHER" id="PTHR37610:SF6">
    <property type="entry name" value="GAG-POLYPEPTIDE OF LTR COPIA-TYPE-RELATED"/>
    <property type="match status" value="1"/>
</dbReference>
<name>A0ABQ7TV22_SOLTU</name>
<dbReference type="Proteomes" id="UP000826656">
    <property type="component" value="Unassembled WGS sequence"/>
</dbReference>
<comment type="caution">
    <text evidence="2">The sequence shown here is derived from an EMBL/GenBank/DDBJ whole genome shotgun (WGS) entry which is preliminary data.</text>
</comment>
<evidence type="ECO:0000313" key="2">
    <source>
        <dbReference type="EMBL" id="KAH0738345.1"/>
    </source>
</evidence>